<dbReference type="EMBL" id="JBFNXQ010000122">
    <property type="protein sequence ID" value="MEX5721347.1"/>
    <property type="molecule type" value="Genomic_DNA"/>
</dbReference>
<dbReference type="PANTHER" id="PTHR46797">
    <property type="entry name" value="HTH-TYPE TRANSCRIPTIONAL REGULATOR"/>
    <property type="match status" value="1"/>
</dbReference>
<accession>A0ABV3XLX5</accession>
<reference evidence="5 6" key="1">
    <citation type="submission" date="2024-06" db="EMBL/GenBank/DDBJ databases">
        <title>Draft genome sequence of Geodermatophilus badlandi, a novel member of the Geodermatophilaceae isolated from badland sedimentary rocks in the Red desert, Wyoming, USA.</title>
        <authorList>
            <person name="Ben Tekaya S."/>
            <person name="Nouioui I."/>
            <person name="Flores G.M."/>
            <person name="Shaal M.N."/>
            <person name="Bredoire F."/>
            <person name="Basile F."/>
            <person name="Van Diepen L."/>
            <person name="Ward N.L."/>
        </authorList>
    </citation>
    <scope>NUCLEOTIDE SEQUENCE [LARGE SCALE GENOMIC DNA]</scope>
    <source>
        <strain evidence="5 6">WL48A</strain>
    </source>
</reference>
<dbReference type="Gene3D" id="1.10.260.40">
    <property type="entry name" value="lambda repressor-like DNA-binding domains"/>
    <property type="match status" value="1"/>
</dbReference>
<organism evidence="5 6">
    <name type="scientific">Geodermatophilus maliterrae</name>
    <dbReference type="NCBI Taxonomy" id="3162531"/>
    <lineage>
        <taxon>Bacteria</taxon>
        <taxon>Bacillati</taxon>
        <taxon>Actinomycetota</taxon>
        <taxon>Actinomycetes</taxon>
        <taxon>Geodermatophilales</taxon>
        <taxon>Geodermatophilaceae</taxon>
        <taxon>Geodermatophilus</taxon>
    </lineage>
</organism>
<proteinExistence type="predicted"/>
<dbReference type="PANTHER" id="PTHR46797:SF23">
    <property type="entry name" value="HTH-TYPE TRANSCRIPTIONAL REGULATOR SUTR"/>
    <property type="match status" value="1"/>
</dbReference>
<dbReference type="Pfam" id="PF01381">
    <property type="entry name" value="HTH_3"/>
    <property type="match status" value="1"/>
</dbReference>
<dbReference type="PROSITE" id="PS50943">
    <property type="entry name" value="HTH_CROC1"/>
    <property type="match status" value="1"/>
</dbReference>
<dbReference type="InterPro" id="IPR001387">
    <property type="entry name" value="Cro/C1-type_HTH"/>
</dbReference>
<keyword evidence="2" id="KW-0238">DNA-binding</keyword>
<dbReference type="Gene3D" id="2.60.120.10">
    <property type="entry name" value="Jelly Rolls"/>
    <property type="match status" value="1"/>
</dbReference>
<keyword evidence="1" id="KW-0805">Transcription regulation</keyword>
<dbReference type="InterPro" id="IPR010982">
    <property type="entry name" value="Lambda_DNA-bd_dom_sf"/>
</dbReference>
<dbReference type="RefSeq" id="WP_369210153.1">
    <property type="nucleotide sequence ID" value="NZ_JBFNXQ010000122.1"/>
</dbReference>
<keyword evidence="3" id="KW-0804">Transcription</keyword>
<keyword evidence="6" id="KW-1185">Reference proteome</keyword>
<protein>
    <submittedName>
        <fullName evidence="5">Helix-turn-helix domain-containing protein</fullName>
    </submittedName>
</protein>
<dbReference type="SMART" id="SM00530">
    <property type="entry name" value="HTH_XRE"/>
    <property type="match status" value="1"/>
</dbReference>
<dbReference type="InterPro" id="IPR014710">
    <property type="entry name" value="RmlC-like_jellyroll"/>
</dbReference>
<evidence type="ECO:0000256" key="3">
    <source>
        <dbReference type="ARBA" id="ARBA00023163"/>
    </source>
</evidence>
<comment type="caution">
    <text evidence="5">The sequence shown here is derived from an EMBL/GenBank/DDBJ whole genome shotgun (WGS) entry which is preliminary data.</text>
</comment>
<dbReference type="InterPro" id="IPR050807">
    <property type="entry name" value="TransReg_Diox_bact_type"/>
</dbReference>
<dbReference type="SUPFAM" id="SSF51182">
    <property type="entry name" value="RmlC-like cupins"/>
    <property type="match status" value="1"/>
</dbReference>
<evidence type="ECO:0000256" key="2">
    <source>
        <dbReference type="ARBA" id="ARBA00023125"/>
    </source>
</evidence>
<dbReference type="CDD" id="cd00093">
    <property type="entry name" value="HTH_XRE"/>
    <property type="match status" value="1"/>
</dbReference>
<evidence type="ECO:0000256" key="1">
    <source>
        <dbReference type="ARBA" id="ARBA00023015"/>
    </source>
</evidence>
<dbReference type="InterPro" id="IPR011051">
    <property type="entry name" value="RmlC_Cupin_sf"/>
</dbReference>
<dbReference type="CDD" id="cd02209">
    <property type="entry name" value="cupin_XRE_C"/>
    <property type="match status" value="1"/>
</dbReference>
<gene>
    <name evidence="5" type="ORF">ABQ292_23615</name>
</gene>
<evidence type="ECO:0000259" key="4">
    <source>
        <dbReference type="PROSITE" id="PS50943"/>
    </source>
</evidence>
<dbReference type="SUPFAM" id="SSF47413">
    <property type="entry name" value="lambda repressor-like DNA-binding domains"/>
    <property type="match status" value="1"/>
</dbReference>
<dbReference type="Proteomes" id="UP001560045">
    <property type="component" value="Unassembled WGS sequence"/>
</dbReference>
<sequence>MRTPRPDVLAHVGENLRRLRQAAGLNQTTLAEAAGVSRRTIINLEAGEANISLSGLDRLAEALGVTFVDLVGAPSASTRRIDAVAWRGAARESEAVLLSSAPARTEAQLWSWALAAGERYDAEPDPAGWHEMVVITEGRLRIERDEGPITLAPGDYAIYSSAQTYAYFNVHDGLTRFTRVVVS</sequence>
<evidence type="ECO:0000313" key="5">
    <source>
        <dbReference type="EMBL" id="MEX5721347.1"/>
    </source>
</evidence>
<feature type="domain" description="HTH cro/C1-type" evidence="4">
    <location>
        <begin position="16"/>
        <end position="70"/>
    </location>
</feature>
<evidence type="ECO:0000313" key="6">
    <source>
        <dbReference type="Proteomes" id="UP001560045"/>
    </source>
</evidence>
<name>A0ABV3XLX5_9ACTN</name>